<dbReference type="OrthoDB" id="2441642at2759"/>
<dbReference type="GO" id="GO:0006357">
    <property type="term" value="P:regulation of transcription by RNA polymerase II"/>
    <property type="evidence" value="ECO:0007669"/>
    <property type="project" value="TreeGrafter"/>
</dbReference>
<evidence type="ECO:0000256" key="1">
    <source>
        <dbReference type="SAM" id="MobiDB-lite"/>
    </source>
</evidence>
<feature type="compositionally biased region" description="Acidic residues" evidence="1">
    <location>
        <begin position="235"/>
        <end position="252"/>
    </location>
</feature>
<dbReference type="AlphaFoldDB" id="W0TD81"/>
<feature type="region of interest" description="Disordered" evidence="1">
    <location>
        <begin position="215"/>
        <end position="285"/>
    </location>
</feature>
<dbReference type="Proteomes" id="UP000065495">
    <property type="component" value="Chromosome 6"/>
</dbReference>
<feature type="region of interest" description="Disordered" evidence="1">
    <location>
        <begin position="98"/>
        <end position="143"/>
    </location>
</feature>
<feature type="region of interest" description="Disordered" evidence="1">
    <location>
        <begin position="406"/>
        <end position="425"/>
    </location>
</feature>
<dbReference type="GO" id="GO:0030968">
    <property type="term" value="P:endoplasmic reticulum unfolded protein response"/>
    <property type="evidence" value="ECO:0007669"/>
    <property type="project" value="TreeGrafter"/>
</dbReference>
<evidence type="ECO:0000313" key="2">
    <source>
        <dbReference type="EMBL" id="BAO41597.1"/>
    </source>
</evidence>
<dbReference type="GeneID" id="34717523"/>
<sequence>MEVASEESESEKREVEVEKELASEEIAVEALDKLRNGSSDRSGTGSVVAGSIVAGSISGGKSERLLSKMKQSAIELYEQTRTSHPKLMSRADQLVKRIEKTSEKWMNSGKRRRGQGQGDGSWDEEDDSGYSRSDIEESHGLDIEQIRVQDKASEFHPRIRGLKRRRIKQNFKEYQLNLSIESKKRLITCLGLLKLANKQLAQRVTSLQEVVKKEQLRHKPLPASGGTGTGASPKDEEEDDKQEADDEDEEFYDASSHLHEPASSSSSHAVEENQHQHQHQHQHQNELEIDPTANAIHLEVVGTLKKVYTVVSRFTGSSLPEPARSQVREVLLKLPTKWLNDSEKPNSKNISSNKRALLLAQEALDMVGNVMNVVDDTLGKAETWVKNKQELKQLLMEQFKHEQLKQKVKHQLTKENNNSSTQGSA</sequence>
<dbReference type="Pfam" id="PF08618">
    <property type="entry name" value="Opi1"/>
    <property type="match status" value="2"/>
</dbReference>
<dbReference type="EMBL" id="AP012218">
    <property type="protein sequence ID" value="BAO41597.1"/>
    <property type="molecule type" value="Genomic_DNA"/>
</dbReference>
<reference evidence="2 3" key="1">
    <citation type="journal article" date="2015" name="Biotechnol. Biofuels">
        <title>Genetic basis of the highly efficient yeast Kluyveromyces marxianus: complete genome sequence and transcriptome analyses.</title>
        <authorList>
            <person name="Lertwattanasakul N."/>
            <person name="Kosaka T."/>
            <person name="Hosoyama A."/>
            <person name="Suzuki Y."/>
            <person name="Rodrussamee N."/>
            <person name="Matsutani M."/>
            <person name="Murata M."/>
            <person name="Fujimoto N."/>
            <person name="Suprayogi"/>
            <person name="Tsuchikane K."/>
            <person name="Limtong S."/>
            <person name="Fujita N."/>
            <person name="Yamada M."/>
        </authorList>
    </citation>
    <scope>NUCLEOTIDE SEQUENCE [LARGE SCALE GENOMIC DNA]</scope>
    <source>
        <strain evidence="3">DMKU3-1042 / BCC 29191 / NBRC 104275</strain>
    </source>
</reference>
<dbReference type="GO" id="GO:0003714">
    <property type="term" value="F:transcription corepressor activity"/>
    <property type="evidence" value="ECO:0007669"/>
    <property type="project" value="InterPro"/>
</dbReference>
<feature type="compositionally biased region" description="Polar residues" evidence="1">
    <location>
        <begin position="414"/>
        <end position="425"/>
    </location>
</feature>
<name>W0TD81_KLUMD</name>
<dbReference type="GO" id="GO:0008654">
    <property type="term" value="P:phospholipid biosynthetic process"/>
    <property type="evidence" value="ECO:0007669"/>
    <property type="project" value="TreeGrafter"/>
</dbReference>
<dbReference type="KEGG" id="kmx:KLMA_60306"/>
<evidence type="ECO:0000313" key="3">
    <source>
        <dbReference type="Proteomes" id="UP000065495"/>
    </source>
</evidence>
<dbReference type="PANTHER" id="PTHR38406:SF1">
    <property type="entry name" value="TRANSCRIPTIONAL REPRESSOR OPI1"/>
    <property type="match status" value="1"/>
</dbReference>
<protein>
    <submittedName>
        <fullName evidence="2">Opi1 super family protein</fullName>
    </submittedName>
</protein>
<feature type="compositionally biased region" description="Basic and acidic residues" evidence="1">
    <location>
        <begin position="133"/>
        <end position="143"/>
    </location>
</feature>
<gene>
    <name evidence="2" type="ORF">KLMA_60306</name>
</gene>
<dbReference type="RefSeq" id="XP_022677380.1">
    <property type="nucleotide sequence ID" value="XM_022820970.1"/>
</dbReference>
<dbReference type="GO" id="GO:0005783">
    <property type="term" value="C:endoplasmic reticulum"/>
    <property type="evidence" value="ECO:0007669"/>
    <property type="project" value="TreeGrafter"/>
</dbReference>
<dbReference type="PANTHER" id="PTHR38406">
    <property type="entry name" value="TRANSCRIPTIONAL REPRESSOR OPI1"/>
    <property type="match status" value="1"/>
</dbReference>
<proteinExistence type="predicted"/>
<dbReference type="GO" id="GO:0005634">
    <property type="term" value="C:nucleus"/>
    <property type="evidence" value="ECO:0007669"/>
    <property type="project" value="TreeGrafter"/>
</dbReference>
<dbReference type="VEuPathDB" id="FungiDB:KLMA_60306"/>
<organism evidence="2 3">
    <name type="scientific">Kluyveromyces marxianus (strain DMKU3-1042 / BCC 29191 / NBRC 104275)</name>
    <name type="common">Yeast</name>
    <name type="synonym">Candida kefyr</name>
    <dbReference type="NCBI Taxonomy" id="1003335"/>
    <lineage>
        <taxon>Eukaryota</taxon>
        <taxon>Fungi</taxon>
        <taxon>Dikarya</taxon>
        <taxon>Ascomycota</taxon>
        <taxon>Saccharomycotina</taxon>
        <taxon>Saccharomycetes</taxon>
        <taxon>Saccharomycetales</taxon>
        <taxon>Saccharomycetaceae</taxon>
        <taxon>Kluyveromyces</taxon>
    </lineage>
</organism>
<accession>W0TD81</accession>
<dbReference type="InterPro" id="IPR013927">
    <property type="entry name" value="TF_Opi1_Ccg-8"/>
</dbReference>